<dbReference type="EMBL" id="CP158165">
    <property type="protein sequence ID" value="XBV24915.1"/>
    <property type="molecule type" value="Genomic_DNA"/>
</dbReference>
<protein>
    <submittedName>
        <fullName evidence="2">VOC family protein</fullName>
    </submittedName>
</protein>
<dbReference type="SUPFAM" id="SSF54593">
    <property type="entry name" value="Glyoxalase/Bleomycin resistance protein/Dihydroxybiphenyl dioxygenase"/>
    <property type="match status" value="1"/>
</dbReference>
<evidence type="ECO:0000313" key="2">
    <source>
        <dbReference type="EMBL" id="XBV24915.1"/>
    </source>
</evidence>
<dbReference type="CDD" id="cd06587">
    <property type="entry name" value="VOC"/>
    <property type="match status" value="1"/>
</dbReference>
<name>A0AAU7TDX7_9ACTN</name>
<evidence type="ECO:0000259" key="1">
    <source>
        <dbReference type="PROSITE" id="PS51819"/>
    </source>
</evidence>
<dbReference type="InterPro" id="IPR029068">
    <property type="entry name" value="Glyas_Bleomycin-R_OHBP_Dase"/>
</dbReference>
<reference evidence="2" key="1">
    <citation type="submission" date="2024-06" db="EMBL/GenBank/DDBJ databases">
        <title>Kribbella sp. strain HUAS MG21 genome sequences.</title>
        <authorList>
            <person name="Mo P."/>
        </authorList>
    </citation>
    <scope>NUCLEOTIDE SEQUENCE</scope>
    <source>
        <strain evidence="2">HUAS MG21</strain>
    </source>
</reference>
<sequence length="121" mass="12669">MSVDAISVIVPDVPEAARFLSGAFGWELGDVFDNFAELDTGKLKLWLSGNAAVETGAVDGLTLHHIVDDVDAVVEVAKSHGAELVFGPVDTDYGMRSAVFKGPGMLLVDVCTYDAPAASDT</sequence>
<accession>A0AAU7TDX7</accession>
<proteinExistence type="predicted"/>
<dbReference type="Pfam" id="PF00903">
    <property type="entry name" value="Glyoxalase"/>
    <property type="match status" value="1"/>
</dbReference>
<dbReference type="RefSeq" id="WP_350277730.1">
    <property type="nucleotide sequence ID" value="NZ_CP158165.1"/>
</dbReference>
<dbReference type="Gene3D" id="3.10.180.10">
    <property type="entry name" value="2,3-Dihydroxybiphenyl 1,2-Dioxygenase, domain 1"/>
    <property type="match status" value="1"/>
</dbReference>
<dbReference type="InterPro" id="IPR004360">
    <property type="entry name" value="Glyas_Fos-R_dOase_dom"/>
</dbReference>
<dbReference type="InterPro" id="IPR037523">
    <property type="entry name" value="VOC_core"/>
</dbReference>
<gene>
    <name evidence="2" type="ORF">ABN611_00565</name>
</gene>
<dbReference type="AlphaFoldDB" id="A0AAU7TDX7"/>
<organism evidence="2">
    <name type="scientific">Kribbella sp. HUAS MG21</name>
    <dbReference type="NCBI Taxonomy" id="3160966"/>
    <lineage>
        <taxon>Bacteria</taxon>
        <taxon>Bacillati</taxon>
        <taxon>Actinomycetota</taxon>
        <taxon>Actinomycetes</taxon>
        <taxon>Propionibacteriales</taxon>
        <taxon>Kribbellaceae</taxon>
        <taxon>Kribbella</taxon>
    </lineage>
</organism>
<feature type="domain" description="VOC" evidence="1">
    <location>
        <begin position="2"/>
        <end position="113"/>
    </location>
</feature>
<dbReference type="PROSITE" id="PS51819">
    <property type="entry name" value="VOC"/>
    <property type="match status" value="1"/>
</dbReference>